<keyword evidence="1" id="KW-1133">Transmembrane helix</keyword>
<keyword evidence="1" id="KW-0812">Transmembrane</keyword>
<gene>
    <name evidence="2" type="ORF">GCM10022210_06190</name>
</gene>
<name>A0ABP7P8U1_9SPHI</name>
<evidence type="ECO:0000313" key="2">
    <source>
        <dbReference type="EMBL" id="GAA3961111.1"/>
    </source>
</evidence>
<keyword evidence="1" id="KW-0472">Membrane</keyword>
<dbReference type="RefSeq" id="WP_259094959.1">
    <property type="nucleotide sequence ID" value="NZ_BAAAZC010000005.1"/>
</dbReference>
<evidence type="ECO:0000313" key="3">
    <source>
        <dbReference type="Proteomes" id="UP001500742"/>
    </source>
</evidence>
<comment type="caution">
    <text evidence="2">The sequence shown here is derived from an EMBL/GenBank/DDBJ whole genome shotgun (WGS) entry which is preliminary data.</text>
</comment>
<protein>
    <recommendedName>
        <fullName evidence="4">DUF3592 domain-containing protein</fullName>
    </recommendedName>
</protein>
<evidence type="ECO:0000256" key="1">
    <source>
        <dbReference type="SAM" id="Phobius"/>
    </source>
</evidence>
<dbReference type="Proteomes" id="UP001500742">
    <property type="component" value="Unassembled WGS sequence"/>
</dbReference>
<keyword evidence="3" id="KW-1185">Reference proteome</keyword>
<evidence type="ECO:0008006" key="4">
    <source>
        <dbReference type="Google" id="ProtNLM"/>
    </source>
</evidence>
<dbReference type="PROSITE" id="PS51257">
    <property type="entry name" value="PROKAR_LIPOPROTEIN"/>
    <property type="match status" value="1"/>
</dbReference>
<accession>A0ABP7P8U1</accession>
<proteinExistence type="predicted"/>
<reference evidence="3" key="1">
    <citation type="journal article" date="2019" name="Int. J. Syst. Evol. Microbiol.">
        <title>The Global Catalogue of Microorganisms (GCM) 10K type strain sequencing project: providing services to taxonomists for standard genome sequencing and annotation.</title>
        <authorList>
            <consortium name="The Broad Institute Genomics Platform"/>
            <consortium name="The Broad Institute Genome Sequencing Center for Infectious Disease"/>
            <person name="Wu L."/>
            <person name="Ma J."/>
        </authorList>
    </citation>
    <scope>NUCLEOTIDE SEQUENCE [LARGE SCALE GENOMIC DNA]</scope>
    <source>
        <strain evidence="3">JCM 16601</strain>
    </source>
</reference>
<sequence length="108" mass="12317">MKRIQNAFWITLGIAIIGCLVYKIAKNSFTEHFLGDTPQHIKAIIIDEKNFMGNQPVNPKFSYSYQFVIKGQKYIGNAHDTTLKIGDSVEVEYNKDHPGINKPLHPKE</sequence>
<dbReference type="EMBL" id="BAAAZC010000005">
    <property type="protein sequence ID" value="GAA3961111.1"/>
    <property type="molecule type" value="Genomic_DNA"/>
</dbReference>
<feature type="transmembrane region" description="Helical" evidence="1">
    <location>
        <begin position="7"/>
        <end position="25"/>
    </location>
</feature>
<organism evidence="2 3">
    <name type="scientific">Mucilaginibacter dorajii</name>
    <dbReference type="NCBI Taxonomy" id="692994"/>
    <lineage>
        <taxon>Bacteria</taxon>
        <taxon>Pseudomonadati</taxon>
        <taxon>Bacteroidota</taxon>
        <taxon>Sphingobacteriia</taxon>
        <taxon>Sphingobacteriales</taxon>
        <taxon>Sphingobacteriaceae</taxon>
        <taxon>Mucilaginibacter</taxon>
    </lineage>
</organism>